<dbReference type="GO" id="GO:0005525">
    <property type="term" value="F:GTP binding"/>
    <property type="evidence" value="ECO:0007669"/>
    <property type="project" value="InterPro"/>
</dbReference>
<dbReference type="InterPro" id="IPR027417">
    <property type="entry name" value="P-loop_NTPase"/>
</dbReference>
<evidence type="ECO:0000256" key="1">
    <source>
        <dbReference type="SAM" id="MobiDB-lite"/>
    </source>
</evidence>
<protein>
    <submittedName>
        <fullName evidence="2">(salmon louse) hypothetical protein</fullName>
    </submittedName>
</protein>
<gene>
    <name evidence="2" type="ORF">LSAA_1588</name>
</gene>
<feature type="region of interest" description="Disordered" evidence="1">
    <location>
        <begin position="195"/>
        <end position="237"/>
    </location>
</feature>
<dbReference type="GO" id="GO:0003924">
    <property type="term" value="F:GTPase activity"/>
    <property type="evidence" value="ECO:0007669"/>
    <property type="project" value="InterPro"/>
</dbReference>
<dbReference type="EMBL" id="HG994580">
    <property type="protein sequence ID" value="CAF2755873.1"/>
    <property type="molecule type" value="Genomic_DNA"/>
</dbReference>
<dbReference type="OrthoDB" id="265044at2759"/>
<dbReference type="SUPFAM" id="SSF52540">
    <property type="entry name" value="P-loop containing nucleoside triphosphate hydrolases"/>
    <property type="match status" value="1"/>
</dbReference>
<dbReference type="InterPro" id="IPR001806">
    <property type="entry name" value="Small_GTPase"/>
</dbReference>
<dbReference type="Gene3D" id="3.40.50.300">
    <property type="entry name" value="P-loop containing nucleotide triphosphate hydrolases"/>
    <property type="match status" value="1"/>
</dbReference>
<dbReference type="AlphaFoldDB" id="A0A7R8CBF2"/>
<dbReference type="Proteomes" id="UP000675881">
    <property type="component" value="Chromosome 1"/>
</dbReference>
<proteinExistence type="predicted"/>
<reference evidence="2" key="1">
    <citation type="submission" date="2021-02" db="EMBL/GenBank/DDBJ databases">
        <authorList>
            <person name="Bekaert M."/>
        </authorList>
    </citation>
    <scope>NUCLEOTIDE SEQUENCE</scope>
    <source>
        <strain evidence="2">IoA-00</strain>
    </source>
</reference>
<organism evidence="2 3">
    <name type="scientific">Lepeophtheirus salmonis</name>
    <name type="common">Salmon louse</name>
    <name type="synonym">Caligus salmonis</name>
    <dbReference type="NCBI Taxonomy" id="72036"/>
    <lineage>
        <taxon>Eukaryota</taxon>
        <taxon>Metazoa</taxon>
        <taxon>Ecdysozoa</taxon>
        <taxon>Arthropoda</taxon>
        <taxon>Crustacea</taxon>
        <taxon>Multicrustacea</taxon>
        <taxon>Hexanauplia</taxon>
        <taxon>Copepoda</taxon>
        <taxon>Siphonostomatoida</taxon>
        <taxon>Caligidae</taxon>
        <taxon>Lepeophtheirus</taxon>
    </lineage>
</organism>
<feature type="compositionally biased region" description="Basic residues" evidence="1">
    <location>
        <begin position="222"/>
        <end position="235"/>
    </location>
</feature>
<keyword evidence="3" id="KW-1185">Reference proteome</keyword>
<dbReference type="PRINTS" id="PR00449">
    <property type="entry name" value="RASTRNSFRMNG"/>
</dbReference>
<name>A0A7R8CBF2_LEPSM</name>
<feature type="compositionally biased region" description="Polar residues" evidence="1">
    <location>
        <begin position="138"/>
        <end position="166"/>
    </location>
</feature>
<sequence>MPSSLYILSQIRIPLRRSNRGLKKIREERSDYQDLPIVVLANKTDMVEEVDPEDVKHWIHSTMPQNRSRFMECSALENINIKQVFKTFLMLSKIEFAPKCGFGGIRRNLSVKIKGSRSKSPSYLGSGDDVFSHRSKSKSPTLQYPISPRSRQGSSDSPSITPATTPRSDRTFFGINLGSTFGSPKITNGCSSIYPTNSRDETQKLGRSGNTFDEDKMLPLRSSKRSRSLIRRSSKKVKEQMNNITNVDECSIS</sequence>
<dbReference type="Pfam" id="PF00071">
    <property type="entry name" value="Ras"/>
    <property type="match status" value="1"/>
</dbReference>
<evidence type="ECO:0000313" key="2">
    <source>
        <dbReference type="EMBL" id="CAF2755873.1"/>
    </source>
</evidence>
<accession>A0A7R8CBF2</accession>
<evidence type="ECO:0000313" key="3">
    <source>
        <dbReference type="Proteomes" id="UP000675881"/>
    </source>
</evidence>
<feature type="region of interest" description="Disordered" evidence="1">
    <location>
        <begin position="116"/>
        <end position="169"/>
    </location>
</feature>